<reference evidence="1" key="1">
    <citation type="submission" date="2021-06" db="EMBL/GenBank/DDBJ databases">
        <authorList>
            <person name="Kallberg Y."/>
            <person name="Tangrot J."/>
            <person name="Rosling A."/>
        </authorList>
    </citation>
    <scope>NUCLEOTIDE SEQUENCE</scope>
    <source>
        <strain evidence="1">UK204</strain>
    </source>
</reference>
<sequence length="116" mass="13483">TIFANQVELERKMAELARKKTLKNLIQSSDLEKTRKDPINKLLSEYAGKFRALVRLKIEQENYINSLILENNRKQNSLFDFEANDSEYSDSSFTLFETPSPIEIPAKLEEFSTPHD</sequence>
<feature type="non-terminal residue" evidence="1">
    <location>
        <position position="1"/>
    </location>
</feature>
<name>A0A9N9JAN7_9GLOM</name>
<comment type="caution">
    <text evidence="1">The sequence shown here is derived from an EMBL/GenBank/DDBJ whole genome shotgun (WGS) entry which is preliminary data.</text>
</comment>
<evidence type="ECO:0000313" key="2">
    <source>
        <dbReference type="Proteomes" id="UP000789570"/>
    </source>
</evidence>
<organism evidence="1 2">
    <name type="scientific">Funneliformis caledonium</name>
    <dbReference type="NCBI Taxonomy" id="1117310"/>
    <lineage>
        <taxon>Eukaryota</taxon>
        <taxon>Fungi</taxon>
        <taxon>Fungi incertae sedis</taxon>
        <taxon>Mucoromycota</taxon>
        <taxon>Glomeromycotina</taxon>
        <taxon>Glomeromycetes</taxon>
        <taxon>Glomerales</taxon>
        <taxon>Glomeraceae</taxon>
        <taxon>Funneliformis</taxon>
    </lineage>
</organism>
<dbReference type="AlphaFoldDB" id="A0A9N9JAN7"/>
<dbReference type="Proteomes" id="UP000789570">
    <property type="component" value="Unassembled WGS sequence"/>
</dbReference>
<accession>A0A9N9JAN7</accession>
<proteinExistence type="predicted"/>
<protein>
    <submittedName>
        <fullName evidence="1">8354_t:CDS:1</fullName>
    </submittedName>
</protein>
<dbReference type="EMBL" id="CAJVPQ010027855">
    <property type="protein sequence ID" value="CAG8771925.1"/>
    <property type="molecule type" value="Genomic_DNA"/>
</dbReference>
<feature type="non-terminal residue" evidence="1">
    <location>
        <position position="116"/>
    </location>
</feature>
<dbReference type="OrthoDB" id="10626665at2759"/>
<evidence type="ECO:0000313" key="1">
    <source>
        <dbReference type="EMBL" id="CAG8771925.1"/>
    </source>
</evidence>
<keyword evidence="2" id="KW-1185">Reference proteome</keyword>
<gene>
    <name evidence="1" type="ORF">FCALED_LOCUS17587</name>
</gene>